<name>A0A9Q8WE55_9PEZI</name>
<dbReference type="GeneID" id="73339906"/>
<proteinExistence type="predicted"/>
<reference evidence="1" key="1">
    <citation type="journal article" date="2021" name="Mol. Plant Microbe Interact.">
        <title>Complete Genome Sequence of the Plant-Pathogenic Fungus Colletotrichum lupini.</title>
        <authorList>
            <person name="Baroncelli R."/>
            <person name="Pensec F."/>
            <person name="Da Lio D."/>
            <person name="Boufleur T."/>
            <person name="Vicente I."/>
            <person name="Sarrocco S."/>
            <person name="Picot A."/>
            <person name="Baraldi E."/>
            <person name="Sukno S."/>
            <person name="Thon M."/>
            <person name="Le Floch G."/>
        </authorList>
    </citation>
    <scope>NUCLEOTIDE SEQUENCE</scope>
    <source>
        <strain evidence="1">IMI 504893</strain>
    </source>
</reference>
<evidence type="ECO:0000313" key="2">
    <source>
        <dbReference type="Proteomes" id="UP000830671"/>
    </source>
</evidence>
<dbReference type="AlphaFoldDB" id="A0A9Q8WE55"/>
<organism evidence="1 2">
    <name type="scientific">Colletotrichum lupini</name>
    <dbReference type="NCBI Taxonomy" id="145971"/>
    <lineage>
        <taxon>Eukaryota</taxon>
        <taxon>Fungi</taxon>
        <taxon>Dikarya</taxon>
        <taxon>Ascomycota</taxon>
        <taxon>Pezizomycotina</taxon>
        <taxon>Sordariomycetes</taxon>
        <taxon>Hypocreomycetidae</taxon>
        <taxon>Glomerellales</taxon>
        <taxon>Glomerellaceae</taxon>
        <taxon>Colletotrichum</taxon>
        <taxon>Colletotrichum acutatum species complex</taxon>
    </lineage>
</organism>
<dbReference type="Proteomes" id="UP000830671">
    <property type="component" value="Chromosome 3"/>
</dbReference>
<dbReference type="RefSeq" id="XP_049142039.1">
    <property type="nucleotide sequence ID" value="XM_049284896.1"/>
</dbReference>
<dbReference type="KEGG" id="clup:CLUP02_05891"/>
<accession>A0A9Q8WE55</accession>
<dbReference type="EMBL" id="CP019475">
    <property type="protein sequence ID" value="UQC80408.1"/>
    <property type="molecule type" value="Genomic_DNA"/>
</dbReference>
<keyword evidence="2" id="KW-1185">Reference proteome</keyword>
<evidence type="ECO:0000313" key="1">
    <source>
        <dbReference type="EMBL" id="UQC80408.1"/>
    </source>
</evidence>
<gene>
    <name evidence="1" type="ORF">CLUP02_05891</name>
</gene>
<protein>
    <submittedName>
        <fullName evidence="1">Uncharacterized protein</fullName>
    </submittedName>
</protein>
<sequence>MRTFEVNLLRPPECLSEAARISRLRAERYACRITELPQGCGAYVLVLPDMLLKTQRGNKASKEEDNQPHPRTSQLGVVGGRAGCVWRGLFVFFNDRNTIADRSRLRLGEQEASRCRLWMQEAVLPDEMGVAGRGDSPCTFTRILCIVGSILSSQQLEKHRIESASM</sequence>